<dbReference type="EMBL" id="KZ824626">
    <property type="protein sequence ID" value="RAK81282.1"/>
    <property type="molecule type" value="Genomic_DNA"/>
</dbReference>
<reference evidence="1 2" key="1">
    <citation type="submission" date="2018-02" db="EMBL/GenBank/DDBJ databases">
        <title>The genomes of Aspergillus section Nigri reveals drivers in fungal speciation.</title>
        <authorList>
            <consortium name="DOE Joint Genome Institute"/>
            <person name="Vesth T.C."/>
            <person name="Nybo J."/>
            <person name="Theobald S."/>
            <person name="Brandl J."/>
            <person name="Frisvad J.C."/>
            <person name="Nielsen K.F."/>
            <person name="Lyhne E.K."/>
            <person name="Kogle M.E."/>
            <person name="Kuo A."/>
            <person name="Riley R."/>
            <person name="Clum A."/>
            <person name="Nolan M."/>
            <person name="Lipzen A."/>
            <person name="Salamov A."/>
            <person name="Henrissat B."/>
            <person name="Wiebenga A."/>
            <person name="De vries R.P."/>
            <person name="Grigoriev I.V."/>
            <person name="Mortensen U.H."/>
            <person name="Andersen M.R."/>
            <person name="Baker S.E."/>
        </authorList>
    </citation>
    <scope>NUCLEOTIDE SEQUENCE [LARGE SCALE GENOMIC DNA]</scope>
    <source>
        <strain evidence="1 2">CBS 313.89</strain>
    </source>
</reference>
<accession>A0A8G1RYX6</accession>
<dbReference type="RefSeq" id="XP_040805292.1">
    <property type="nucleotide sequence ID" value="XM_040939934.1"/>
</dbReference>
<proteinExistence type="predicted"/>
<name>A0A8G1RYX6_9EURO</name>
<dbReference type="OrthoDB" id="5070566at2759"/>
<keyword evidence="2" id="KW-1185">Reference proteome</keyword>
<protein>
    <submittedName>
        <fullName evidence="1">Uncharacterized protein</fullName>
    </submittedName>
</protein>
<sequence length="173" mass="19748">MGPNSQPGLDSLSTSFHFHIPLQYRCRMSQVHHEVAYKQNFYYKSQLCFHPKGTYITKRYLPLGVNLSPQEHAQQKIDGLRAAFVELARLDPNVRSVQYGTREEVGVGSDWAVVFTEKDYDLAVVFDVARTNRWTHVHTRKAGYAVSVTVVEHCTPTTRHPADTPRHLMPALI</sequence>
<gene>
    <name evidence="1" type="ORF">BO72DRAFT_242296</name>
</gene>
<evidence type="ECO:0000313" key="2">
    <source>
        <dbReference type="Proteomes" id="UP000249789"/>
    </source>
</evidence>
<evidence type="ECO:0000313" key="1">
    <source>
        <dbReference type="EMBL" id="RAK81282.1"/>
    </source>
</evidence>
<dbReference type="GeneID" id="63857267"/>
<dbReference type="AlphaFoldDB" id="A0A8G1RYX6"/>
<dbReference type="Proteomes" id="UP000249789">
    <property type="component" value="Unassembled WGS sequence"/>
</dbReference>
<dbReference type="VEuPathDB" id="FungiDB:BO72DRAFT_242296"/>
<organism evidence="1 2">
    <name type="scientific">Aspergillus fijiensis CBS 313.89</name>
    <dbReference type="NCBI Taxonomy" id="1448319"/>
    <lineage>
        <taxon>Eukaryota</taxon>
        <taxon>Fungi</taxon>
        <taxon>Dikarya</taxon>
        <taxon>Ascomycota</taxon>
        <taxon>Pezizomycotina</taxon>
        <taxon>Eurotiomycetes</taxon>
        <taxon>Eurotiomycetidae</taxon>
        <taxon>Eurotiales</taxon>
        <taxon>Aspergillaceae</taxon>
        <taxon>Aspergillus</taxon>
    </lineage>
</organism>